<dbReference type="OrthoDB" id="9801098at2"/>
<dbReference type="RefSeq" id="WP_133734361.1">
    <property type="nucleotide sequence ID" value="NZ_SOAX01000001.1"/>
</dbReference>
<proteinExistence type="predicted"/>
<dbReference type="Gene3D" id="3.30.1850.10">
    <property type="entry name" value="MoCo carrier protein-like"/>
    <property type="match status" value="1"/>
</dbReference>
<dbReference type="GO" id="GO:0008714">
    <property type="term" value="F:AMP nucleosidase activity"/>
    <property type="evidence" value="ECO:0007669"/>
    <property type="project" value="UniProtKB-EC"/>
</dbReference>
<comment type="catalytic activity">
    <reaction evidence="1">
        <text>AMP + H2O = D-ribose 5-phosphate + adenine</text>
        <dbReference type="Rhea" id="RHEA:20129"/>
        <dbReference type="ChEBI" id="CHEBI:15377"/>
        <dbReference type="ChEBI" id="CHEBI:16708"/>
        <dbReference type="ChEBI" id="CHEBI:78346"/>
        <dbReference type="ChEBI" id="CHEBI:456215"/>
        <dbReference type="EC" id="3.2.2.4"/>
    </reaction>
</comment>
<dbReference type="GO" id="GO:0005829">
    <property type="term" value="C:cytosol"/>
    <property type="evidence" value="ECO:0007669"/>
    <property type="project" value="TreeGrafter"/>
</dbReference>
<dbReference type="Pfam" id="PF03641">
    <property type="entry name" value="Lysine_decarbox"/>
    <property type="match status" value="1"/>
</dbReference>
<dbReference type="EC" id="3.2.2.4" evidence="2"/>
<name>A0A4R7K1Y1_9GAMM</name>
<dbReference type="InterPro" id="IPR037153">
    <property type="entry name" value="PpnN-like_sf"/>
</dbReference>
<evidence type="ECO:0000256" key="1">
    <source>
        <dbReference type="ARBA" id="ARBA00000274"/>
    </source>
</evidence>
<feature type="domain" description="Pyrimidine/purine nucleotide 5'-monophosphate nucleosidase N-terminal" evidence="5">
    <location>
        <begin position="9"/>
        <end position="114"/>
    </location>
</feature>
<keyword evidence="7" id="KW-1185">Reference proteome</keyword>
<dbReference type="AlphaFoldDB" id="A0A4R7K1Y1"/>
<reference evidence="6 7" key="1">
    <citation type="submission" date="2019-03" db="EMBL/GenBank/DDBJ databases">
        <title>Genomic Encyclopedia of Type Strains, Phase IV (KMG-IV): sequencing the most valuable type-strain genomes for metagenomic binning, comparative biology and taxonomic classification.</title>
        <authorList>
            <person name="Goeker M."/>
        </authorList>
    </citation>
    <scope>NUCLEOTIDE SEQUENCE [LARGE SCALE GENOMIC DNA]</scope>
    <source>
        <strain evidence="6 7">DSM 15505</strain>
    </source>
</reference>
<protein>
    <recommendedName>
        <fullName evidence="3">AMP nucleosidase</fullName>
        <ecNumber evidence="2">3.2.2.4</ecNumber>
    </recommendedName>
    <alternativeName>
        <fullName evidence="3">AMP nucleosidase</fullName>
    </alternativeName>
</protein>
<dbReference type="NCBIfam" id="NF038390">
    <property type="entry name" value="Nsidase_PpnN"/>
    <property type="match status" value="1"/>
</dbReference>
<dbReference type="Pfam" id="PF11892">
    <property type="entry name" value="PpnN_C"/>
    <property type="match status" value="1"/>
</dbReference>
<dbReference type="InterPro" id="IPR021826">
    <property type="entry name" value="PpnN_C"/>
</dbReference>
<dbReference type="EMBL" id="SOAX01000001">
    <property type="protein sequence ID" value="TDT43923.1"/>
    <property type="molecule type" value="Genomic_DNA"/>
</dbReference>
<feature type="domain" description="Pyrimidine/purine nucleotide 5'-monophosphate nucleosidase C-terminal" evidence="4">
    <location>
        <begin position="335"/>
        <end position="455"/>
    </location>
</feature>
<comment type="caution">
    <text evidence="6">The sequence shown here is derived from an EMBL/GenBank/DDBJ whole genome shotgun (WGS) entry which is preliminary data.</text>
</comment>
<dbReference type="Pfam" id="PF14793">
    <property type="entry name" value="DUF4478"/>
    <property type="match status" value="1"/>
</dbReference>
<evidence type="ECO:0000313" key="6">
    <source>
        <dbReference type="EMBL" id="TDT43923.1"/>
    </source>
</evidence>
<sequence length="458" mass="51085">MSRQGVHARVSPEGSLEILSSKEVNQLKDDGEGGLYRLFRQCALAVLNSGSVTDDSKAILETYHDFDLALLQQPRGIKIELHNAPPEAFVDGTMIRGIREHLFSVLRDIVYANSILATSNWYSPERSEDVTNLVFQVLRNADILRPQSPPDIVVCWGGHSISREEYDYTKDVGHELGLRGLNICTGCGPGAMKGPMKGATIAHAKQRIDNGRYMGITEPGIIAAEAPNPIVNELVIMPDIEKRLEAFLRAGHGIVVFPGGVGTAEEILYLLGVLLHPENRDLPFPLIFSGSKENADYFEMIDHFIRNTLGDEAASRYRIIIDDPTEVARVMNEGMENVRRYRQESRDAFYFNWMLTVDPVFQTPFEPTHESMRALELSRNQEPHQLAANLRCAFSGIVAGNVKAEGIRQVDAHGPFEIVGDPDFLEPLETLLNAFVDQNRMKLPGQAYRPCYRIIEGG</sequence>
<evidence type="ECO:0000259" key="4">
    <source>
        <dbReference type="Pfam" id="PF11892"/>
    </source>
</evidence>
<dbReference type="InterPro" id="IPR049788">
    <property type="entry name" value="PpnN"/>
</dbReference>
<dbReference type="SUPFAM" id="SSF102405">
    <property type="entry name" value="MCP/YpsA-like"/>
    <property type="match status" value="1"/>
</dbReference>
<dbReference type="InterPro" id="IPR052341">
    <property type="entry name" value="LOG_family_nucleotidases"/>
</dbReference>
<dbReference type="Proteomes" id="UP000295830">
    <property type="component" value="Unassembled WGS sequence"/>
</dbReference>
<evidence type="ECO:0000256" key="3">
    <source>
        <dbReference type="ARBA" id="ARBA00031983"/>
    </source>
</evidence>
<gene>
    <name evidence="6" type="ORF">DES49_0022</name>
</gene>
<dbReference type="Gene3D" id="3.40.50.450">
    <property type="match status" value="1"/>
</dbReference>
<dbReference type="InterPro" id="IPR027820">
    <property type="entry name" value="PpnN_N"/>
</dbReference>
<evidence type="ECO:0000313" key="7">
    <source>
        <dbReference type="Proteomes" id="UP000295830"/>
    </source>
</evidence>
<evidence type="ECO:0000256" key="2">
    <source>
        <dbReference type="ARBA" id="ARBA00011985"/>
    </source>
</evidence>
<organism evidence="6 7">
    <name type="scientific">Halospina denitrificans</name>
    <dbReference type="NCBI Taxonomy" id="332522"/>
    <lineage>
        <taxon>Bacteria</taxon>
        <taxon>Pseudomonadati</taxon>
        <taxon>Pseudomonadota</taxon>
        <taxon>Gammaproteobacteria</taxon>
        <taxon>Halospina</taxon>
    </lineage>
</organism>
<evidence type="ECO:0000259" key="5">
    <source>
        <dbReference type="Pfam" id="PF14793"/>
    </source>
</evidence>
<dbReference type="PANTHER" id="PTHR43393">
    <property type="entry name" value="CYTOKININ RIBOSIDE 5'-MONOPHOSPHATE PHOSPHORIBOHYDROLASE"/>
    <property type="match status" value="1"/>
</dbReference>
<dbReference type="PANTHER" id="PTHR43393:SF1">
    <property type="entry name" value="PYRIMIDINE_PURINE NUCLEOTIDE 5'-MONOPHOSPHATE NUCLEOSIDASE"/>
    <property type="match status" value="1"/>
</dbReference>
<accession>A0A4R7K1Y1</accession>
<dbReference type="InterPro" id="IPR031100">
    <property type="entry name" value="LOG_fam"/>
</dbReference>